<dbReference type="Gene3D" id="3.40.1190.20">
    <property type="match status" value="1"/>
</dbReference>
<dbReference type="PANTHER" id="PTHR20858">
    <property type="entry name" value="PHOSPHOMETHYLPYRIMIDINE KINASE"/>
    <property type="match status" value="1"/>
</dbReference>
<dbReference type="GO" id="GO:0009228">
    <property type="term" value="P:thiamine biosynthetic process"/>
    <property type="evidence" value="ECO:0007669"/>
    <property type="project" value="InterPro"/>
</dbReference>
<dbReference type="FunFam" id="3.40.1190.20:FF:000003">
    <property type="entry name" value="Phosphomethylpyrimidine kinase ThiD"/>
    <property type="match status" value="1"/>
</dbReference>
<evidence type="ECO:0000256" key="6">
    <source>
        <dbReference type="ARBA" id="ARBA00022840"/>
    </source>
</evidence>
<organism evidence="8 9">
    <name type="scientific">Sulfuriroseicoccus oceanibius</name>
    <dbReference type="NCBI Taxonomy" id="2707525"/>
    <lineage>
        <taxon>Bacteria</taxon>
        <taxon>Pseudomonadati</taxon>
        <taxon>Verrucomicrobiota</taxon>
        <taxon>Verrucomicrobiia</taxon>
        <taxon>Verrucomicrobiales</taxon>
        <taxon>Verrucomicrobiaceae</taxon>
        <taxon>Sulfuriroseicoccus</taxon>
    </lineage>
</organism>
<evidence type="ECO:0000259" key="7">
    <source>
        <dbReference type="Pfam" id="PF08543"/>
    </source>
</evidence>
<evidence type="ECO:0000256" key="3">
    <source>
        <dbReference type="ARBA" id="ARBA00022679"/>
    </source>
</evidence>
<dbReference type="EC" id="2.7.1.49" evidence="2"/>
<dbReference type="GO" id="GO:0008902">
    <property type="term" value="F:hydroxymethylpyrimidine kinase activity"/>
    <property type="evidence" value="ECO:0007669"/>
    <property type="project" value="UniProtKB-EC"/>
</dbReference>
<keyword evidence="6" id="KW-0067">ATP-binding</keyword>
<gene>
    <name evidence="8" type="primary">thiD</name>
    <name evidence="8" type="ORF">G3M56_010185</name>
</gene>
<reference evidence="8 9" key="1">
    <citation type="submission" date="2020-12" db="EMBL/GenBank/DDBJ databases">
        <title>Sulforoseuscoccus oceanibium gen. nov., sp. nov., a representative of the phylum Verrucomicrobia with special cytoplasmic membrane, and proposal of Sulforoseuscoccusaceae fam. nov.</title>
        <authorList>
            <person name="Xi F."/>
        </authorList>
    </citation>
    <scope>NUCLEOTIDE SEQUENCE [LARGE SCALE GENOMIC DNA]</scope>
    <source>
        <strain evidence="8 9">T37</strain>
    </source>
</reference>
<dbReference type="CDD" id="cd01169">
    <property type="entry name" value="HMPP_kinase"/>
    <property type="match status" value="1"/>
</dbReference>
<proteinExistence type="predicted"/>
<dbReference type="InterPro" id="IPR004399">
    <property type="entry name" value="HMP/HMP-P_kinase_dom"/>
</dbReference>
<evidence type="ECO:0000256" key="5">
    <source>
        <dbReference type="ARBA" id="ARBA00022777"/>
    </source>
</evidence>
<sequence length="280" mass="28608">MKESPATSQPAFTAPPVALTIAGSDCSGGAGIQADLKTFQLLGVHGTSALTCAVSECPGIVESIEALPPEFTASQAALILKHYPVGAIKTGMLLSPAHIEALLPLLSERPAPLVVDPVMIASSGDALVELDAVELISNKLCQLATLITPNLHELAALTGTPLATDEESATAAAKQLTETSGAAVLAKGGHFDNSDEATDLLVLTGGSVIRFTGRRIDGVSTHGTGCTLSAAIAAGLAHGLPVQEAVAKGKKVISTAIRTSHRWQDGENELQALNLLASHH</sequence>
<keyword evidence="5 8" id="KW-0418">Kinase</keyword>
<protein>
    <recommendedName>
        <fullName evidence="2">hydroxymethylpyrimidine kinase</fullName>
        <ecNumber evidence="2">2.7.1.49</ecNumber>
    </recommendedName>
</protein>
<name>A0A6B3L9Z7_9BACT</name>
<dbReference type="InterPro" id="IPR029056">
    <property type="entry name" value="Ribokinase-like"/>
</dbReference>
<evidence type="ECO:0000256" key="2">
    <source>
        <dbReference type="ARBA" id="ARBA00012135"/>
    </source>
</evidence>
<dbReference type="Proteomes" id="UP000475117">
    <property type="component" value="Chromosome"/>
</dbReference>
<dbReference type="SUPFAM" id="SSF53613">
    <property type="entry name" value="Ribokinase-like"/>
    <property type="match status" value="1"/>
</dbReference>
<dbReference type="PANTHER" id="PTHR20858:SF17">
    <property type="entry name" value="HYDROXYMETHYLPYRIMIDINE_PHOSPHOMETHYLPYRIMIDINE KINASE THI20-RELATED"/>
    <property type="match status" value="1"/>
</dbReference>
<dbReference type="GO" id="GO:0005829">
    <property type="term" value="C:cytosol"/>
    <property type="evidence" value="ECO:0007669"/>
    <property type="project" value="TreeGrafter"/>
</dbReference>
<dbReference type="GO" id="GO:0008972">
    <property type="term" value="F:phosphomethylpyrimidine kinase activity"/>
    <property type="evidence" value="ECO:0007669"/>
    <property type="project" value="InterPro"/>
</dbReference>
<accession>A0A6B3L9Z7</accession>
<feature type="domain" description="Pyridoxamine kinase/Phosphomethylpyrimidine kinase" evidence="7">
    <location>
        <begin position="25"/>
        <end position="267"/>
    </location>
</feature>
<dbReference type="GO" id="GO:0005524">
    <property type="term" value="F:ATP binding"/>
    <property type="evidence" value="ECO:0007669"/>
    <property type="project" value="UniProtKB-KW"/>
</dbReference>
<dbReference type="AlphaFoldDB" id="A0A6B3L9Z7"/>
<keyword evidence="4" id="KW-0547">Nucleotide-binding</keyword>
<evidence type="ECO:0000256" key="1">
    <source>
        <dbReference type="ARBA" id="ARBA00004948"/>
    </source>
</evidence>
<keyword evidence="9" id="KW-1185">Reference proteome</keyword>
<dbReference type="RefSeq" id="WP_164362316.1">
    <property type="nucleotide sequence ID" value="NZ_CP066776.1"/>
</dbReference>
<evidence type="ECO:0000313" key="8">
    <source>
        <dbReference type="EMBL" id="QQL44260.1"/>
    </source>
</evidence>
<evidence type="ECO:0000256" key="4">
    <source>
        <dbReference type="ARBA" id="ARBA00022741"/>
    </source>
</evidence>
<evidence type="ECO:0000313" key="9">
    <source>
        <dbReference type="Proteomes" id="UP000475117"/>
    </source>
</evidence>
<dbReference type="Pfam" id="PF08543">
    <property type="entry name" value="Phos_pyr_kin"/>
    <property type="match status" value="1"/>
</dbReference>
<dbReference type="KEGG" id="soa:G3M56_010185"/>
<dbReference type="InterPro" id="IPR013749">
    <property type="entry name" value="PM/HMP-P_kinase-1"/>
</dbReference>
<dbReference type="EMBL" id="CP066776">
    <property type="protein sequence ID" value="QQL44260.1"/>
    <property type="molecule type" value="Genomic_DNA"/>
</dbReference>
<keyword evidence="3 8" id="KW-0808">Transferase</keyword>
<comment type="pathway">
    <text evidence="1">Cofactor biosynthesis; thiamine diphosphate biosynthesis.</text>
</comment>
<dbReference type="NCBIfam" id="TIGR00097">
    <property type="entry name" value="HMP-P_kinase"/>
    <property type="match status" value="1"/>
</dbReference>